<feature type="domain" description="NERD" evidence="1">
    <location>
        <begin position="33"/>
        <end position="146"/>
    </location>
</feature>
<dbReference type="Proteomes" id="UP000199008">
    <property type="component" value="Unassembled WGS sequence"/>
</dbReference>
<dbReference type="PROSITE" id="PS50965">
    <property type="entry name" value="NERD"/>
    <property type="match status" value="1"/>
</dbReference>
<organism evidence="2 3">
    <name type="scientific">Lacicoccus qingdaonensis</name>
    <dbReference type="NCBI Taxonomy" id="576118"/>
    <lineage>
        <taxon>Bacteria</taxon>
        <taxon>Bacillati</taxon>
        <taxon>Bacillota</taxon>
        <taxon>Bacilli</taxon>
        <taxon>Bacillales</taxon>
        <taxon>Salinicoccaceae</taxon>
        <taxon>Lacicoccus</taxon>
    </lineage>
</organism>
<gene>
    <name evidence="2" type="ORF">SAMN05216216_1254</name>
</gene>
<accession>A0A1G9HM42</accession>
<name>A0A1G9HM42_9BACL</name>
<protein>
    <submittedName>
        <fullName evidence="2">Nuclease-related domain-containing protein</fullName>
    </submittedName>
</protein>
<dbReference type="RefSeq" id="WP_176754142.1">
    <property type="nucleotide sequence ID" value="NZ_FNFY01000025.1"/>
</dbReference>
<evidence type="ECO:0000313" key="2">
    <source>
        <dbReference type="EMBL" id="SDL14041.1"/>
    </source>
</evidence>
<sequence length="321" mass="37347">MRNKTLEYQWLHILCARGSGDDKDVQNLKRLAAGYAGDCEFDDWLSSYGRPHWRIFKDIWIDAGGTTQIDTLLVTGEGVYVFDVKNYSGALEYVDGKWFSGGKRLNKDIFIQLKRSMEKVNLMHYRMGRPGGLHSSIVFINEHNDVKIVDEVDVEVMMRNDIKRKIHKIADEENWNGSLDIEQVARGVETFIIPCPYKPRELEDAEFERLRSGICCAECSGFDVAVNRYHVRCGCGHVESKEKAVLRTICEYGVLRHDRELKINEIEKFLGKVVSRRRLTEILRKNFKLVAGGKYARYENPRAEYRQVFKTKKFRYEEKIS</sequence>
<keyword evidence="3" id="KW-1185">Reference proteome</keyword>
<evidence type="ECO:0000313" key="3">
    <source>
        <dbReference type="Proteomes" id="UP000199008"/>
    </source>
</evidence>
<dbReference type="InterPro" id="IPR011528">
    <property type="entry name" value="NERD"/>
</dbReference>
<dbReference type="EMBL" id="FNFY01000025">
    <property type="protein sequence ID" value="SDL14041.1"/>
    <property type="molecule type" value="Genomic_DNA"/>
</dbReference>
<reference evidence="3" key="1">
    <citation type="submission" date="2016-10" db="EMBL/GenBank/DDBJ databases">
        <authorList>
            <person name="Varghese N."/>
            <person name="Submissions S."/>
        </authorList>
    </citation>
    <scope>NUCLEOTIDE SEQUENCE [LARGE SCALE GENOMIC DNA]</scope>
    <source>
        <strain evidence="3">CGMCC 1.8895</strain>
    </source>
</reference>
<evidence type="ECO:0000259" key="1">
    <source>
        <dbReference type="PROSITE" id="PS50965"/>
    </source>
</evidence>
<dbReference type="AlphaFoldDB" id="A0A1G9HM42"/>
<proteinExistence type="predicted"/>
<dbReference type="STRING" id="576118.SAMN05216216_1254"/>
<dbReference type="Pfam" id="PF08378">
    <property type="entry name" value="NERD"/>
    <property type="match status" value="1"/>
</dbReference>